<dbReference type="Proteomes" id="UP001293254">
    <property type="component" value="Unassembled WGS sequence"/>
</dbReference>
<proteinExistence type="predicted"/>
<evidence type="ECO:0008006" key="3">
    <source>
        <dbReference type="Google" id="ProtNLM"/>
    </source>
</evidence>
<dbReference type="AlphaFoldDB" id="A0AAE2C8C3"/>
<gene>
    <name evidence="1" type="ORF">Salat_2924400</name>
</gene>
<organism evidence="1 2">
    <name type="scientific">Sesamum alatum</name>
    <dbReference type="NCBI Taxonomy" id="300844"/>
    <lineage>
        <taxon>Eukaryota</taxon>
        <taxon>Viridiplantae</taxon>
        <taxon>Streptophyta</taxon>
        <taxon>Embryophyta</taxon>
        <taxon>Tracheophyta</taxon>
        <taxon>Spermatophyta</taxon>
        <taxon>Magnoliopsida</taxon>
        <taxon>eudicotyledons</taxon>
        <taxon>Gunneridae</taxon>
        <taxon>Pentapetalae</taxon>
        <taxon>asterids</taxon>
        <taxon>lamiids</taxon>
        <taxon>Lamiales</taxon>
        <taxon>Pedaliaceae</taxon>
        <taxon>Sesamum</taxon>
    </lineage>
</organism>
<keyword evidence="2" id="KW-1185">Reference proteome</keyword>
<evidence type="ECO:0000313" key="2">
    <source>
        <dbReference type="Proteomes" id="UP001293254"/>
    </source>
</evidence>
<reference evidence="1" key="1">
    <citation type="submission" date="2020-06" db="EMBL/GenBank/DDBJ databases">
        <authorList>
            <person name="Li T."/>
            <person name="Hu X."/>
            <person name="Zhang T."/>
            <person name="Song X."/>
            <person name="Zhang H."/>
            <person name="Dai N."/>
            <person name="Sheng W."/>
            <person name="Hou X."/>
            <person name="Wei L."/>
        </authorList>
    </citation>
    <scope>NUCLEOTIDE SEQUENCE</scope>
    <source>
        <strain evidence="1">3651</strain>
        <tissue evidence="1">Leaf</tissue>
    </source>
</reference>
<sequence>MVKSEFYIGFEFDILGSSACNPSPKYCYLVAFVWPPLKRRGWGFCSSLPRRSPALFFNVKCILDRYILYTYKEWELKWRKREERFSGTLGDITVTTVAFAAQESIISSHILTHHQEEMDVNEMNKEKSEGNKLSNGEVCDLSFRKLAHLKQHMQSHSLEDGRKE</sequence>
<reference evidence="1" key="2">
    <citation type="journal article" date="2024" name="Plant">
        <title>Genomic evolution and insights into agronomic trait innovations of Sesamum species.</title>
        <authorList>
            <person name="Miao H."/>
            <person name="Wang L."/>
            <person name="Qu L."/>
            <person name="Liu H."/>
            <person name="Sun Y."/>
            <person name="Le M."/>
            <person name="Wang Q."/>
            <person name="Wei S."/>
            <person name="Zheng Y."/>
            <person name="Lin W."/>
            <person name="Duan Y."/>
            <person name="Cao H."/>
            <person name="Xiong S."/>
            <person name="Wang X."/>
            <person name="Wei L."/>
            <person name="Li C."/>
            <person name="Ma Q."/>
            <person name="Ju M."/>
            <person name="Zhao R."/>
            <person name="Li G."/>
            <person name="Mu C."/>
            <person name="Tian Q."/>
            <person name="Mei H."/>
            <person name="Zhang T."/>
            <person name="Gao T."/>
            <person name="Zhang H."/>
        </authorList>
    </citation>
    <scope>NUCLEOTIDE SEQUENCE</scope>
    <source>
        <strain evidence="1">3651</strain>
    </source>
</reference>
<evidence type="ECO:0000313" key="1">
    <source>
        <dbReference type="EMBL" id="KAK4412772.1"/>
    </source>
</evidence>
<protein>
    <recommendedName>
        <fullName evidence="3">C2H2-type domain-containing protein</fullName>
    </recommendedName>
</protein>
<accession>A0AAE2C8C3</accession>
<comment type="caution">
    <text evidence="1">The sequence shown here is derived from an EMBL/GenBank/DDBJ whole genome shotgun (WGS) entry which is preliminary data.</text>
</comment>
<name>A0AAE2C8C3_9LAMI</name>
<dbReference type="EMBL" id="JACGWO010000013">
    <property type="protein sequence ID" value="KAK4412772.1"/>
    <property type="molecule type" value="Genomic_DNA"/>
</dbReference>